<dbReference type="EMBL" id="JAAMPC010000010">
    <property type="protein sequence ID" value="KAG2288451.1"/>
    <property type="molecule type" value="Genomic_DNA"/>
</dbReference>
<dbReference type="PANTHER" id="PTHR33728">
    <property type="entry name" value="CTTNBP 2 AMINO-TERMINAL-LIKE PROTEIN"/>
    <property type="match status" value="1"/>
</dbReference>
<evidence type="ECO:0000313" key="2">
    <source>
        <dbReference type="EMBL" id="KAG2288451.1"/>
    </source>
</evidence>
<keyword evidence="1" id="KW-0812">Transmembrane</keyword>
<proteinExistence type="predicted"/>
<name>A0A8X7UST4_BRACI</name>
<dbReference type="Proteomes" id="UP000886595">
    <property type="component" value="Unassembled WGS sequence"/>
</dbReference>
<dbReference type="OrthoDB" id="833948at2759"/>
<gene>
    <name evidence="2" type="ORF">Bca52824_048055</name>
</gene>
<keyword evidence="3" id="KW-1185">Reference proteome</keyword>
<organism evidence="2 3">
    <name type="scientific">Brassica carinata</name>
    <name type="common">Ethiopian mustard</name>
    <name type="synonym">Abyssinian cabbage</name>
    <dbReference type="NCBI Taxonomy" id="52824"/>
    <lineage>
        <taxon>Eukaryota</taxon>
        <taxon>Viridiplantae</taxon>
        <taxon>Streptophyta</taxon>
        <taxon>Embryophyta</taxon>
        <taxon>Tracheophyta</taxon>
        <taxon>Spermatophyta</taxon>
        <taxon>Magnoliopsida</taxon>
        <taxon>eudicotyledons</taxon>
        <taxon>Gunneridae</taxon>
        <taxon>Pentapetalae</taxon>
        <taxon>rosids</taxon>
        <taxon>malvids</taxon>
        <taxon>Brassicales</taxon>
        <taxon>Brassicaceae</taxon>
        <taxon>Brassiceae</taxon>
        <taxon>Brassica</taxon>
    </lineage>
</organism>
<keyword evidence="1" id="KW-1133">Transmembrane helix</keyword>
<evidence type="ECO:0000256" key="1">
    <source>
        <dbReference type="SAM" id="Phobius"/>
    </source>
</evidence>
<accession>A0A8X7UST4</accession>
<keyword evidence="1" id="KW-0472">Membrane</keyword>
<dbReference type="AlphaFoldDB" id="A0A8X7UST4"/>
<sequence length="80" mass="8834">MFNDSVNVVSFGLVATTILISMFLVMAIFESLIRNTTKLTNSYFFSRSGPFGLESRVGLNGLAFSKISCESPMVSFFSFL</sequence>
<evidence type="ECO:0000313" key="3">
    <source>
        <dbReference type="Proteomes" id="UP000886595"/>
    </source>
</evidence>
<comment type="caution">
    <text evidence="2">The sequence shown here is derived from an EMBL/GenBank/DDBJ whole genome shotgun (WGS) entry which is preliminary data.</text>
</comment>
<protein>
    <submittedName>
        <fullName evidence="2">Uncharacterized protein</fullName>
    </submittedName>
</protein>
<reference evidence="2 3" key="1">
    <citation type="submission" date="2020-02" db="EMBL/GenBank/DDBJ databases">
        <authorList>
            <person name="Ma Q."/>
            <person name="Huang Y."/>
            <person name="Song X."/>
            <person name="Pei D."/>
        </authorList>
    </citation>
    <scope>NUCLEOTIDE SEQUENCE [LARGE SCALE GENOMIC DNA]</scope>
    <source>
        <strain evidence="2">Sxm20200214</strain>
        <tissue evidence="2">Leaf</tissue>
    </source>
</reference>
<dbReference type="PANTHER" id="PTHR33728:SF13">
    <property type="entry name" value="CTTNBP 2 AMINO-TERMINAL-LIKE PROTEIN"/>
    <property type="match status" value="1"/>
</dbReference>
<feature type="transmembrane region" description="Helical" evidence="1">
    <location>
        <begin position="6"/>
        <end position="29"/>
    </location>
</feature>